<dbReference type="PANTHER" id="PTHR46268:SF6">
    <property type="entry name" value="UNIVERSAL STRESS PROTEIN UP12"/>
    <property type="match status" value="1"/>
</dbReference>
<dbReference type="Pfam" id="PF00582">
    <property type="entry name" value="Usp"/>
    <property type="match status" value="1"/>
</dbReference>
<comment type="caution">
    <text evidence="3">The sequence shown here is derived from an EMBL/GenBank/DDBJ whole genome shotgun (WGS) entry which is preliminary data.</text>
</comment>
<comment type="similarity">
    <text evidence="1">Belongs to the universal stress protein A family.</text>
</comment>
<dbReference type="AlphaFoldDB" id="A0A401FIZ8"/>
<organism evidence="3 4">
    <name type="scientific">Lentilactobacillus kosonis</name>
    <dbReference type="NCBI Taxonomy" id="2810561"/>
    <lineage>
        <taxon>Bacteria</taxon>
        <taxon>Bacillati</taxon>
        <taxon>Bacillota</taxon>
        <taxon>Bacilli</taxon>
        <taxon>Lactobacillales</taxon>
        <taxon>Lactobacillaceae</taxon>
        <taxon>Lentilactobacillus</taxon>
    </lineage>
</organism>
<evidence type="ECO:0000259" key="2">
    <source>
        <dbReference type="Pfam" id="PF00582"/>
    </source>
</evidence>
<dbReference type="InterPro" id="IPR006015">
    <property type="entry name" value="Universal_stress_UspA"/>
</dbReference>
<proteinExistence type="inferred from homology"/>
<evidence type="ECO:0000256" key="1">
    <source>
        <dbReference type="ARBA" id="ARBA00008791"/>
    </source>
</evidence>
<sequence>MPDLTMVNFRLIMGGFLMAKEEYNKNFKRILVGVDDSEDAQLAFRYAIREARSSDATLIITSILEHEDMNVYEALDKNYIHGKRDELTKHIAKYRDLALRAGVKNVEMVIDEGEAGETIVKNVIPAVNADLLIIGSLSKTGIRKYFGSQASYMAKYSPISVMVVRE</sequence>
<dbReference type="STRING" id="1138822.PL11_003515"/>
<accession>A0A401FIZ8</accession>
<dbReference type="PANTHER" id="PTHR46268">
    <property type="entry name" value="STRESS RESPONSE PROTEIN NHAX"/>
    <property type="match status" value="1"/>
</dbReference>
<name>A0A401FIZ8_9LACO</name>
<protein>
    <submittedName>
        <fullName evidence="3">Universal stress protein family</fullName>
    </submittedName>
</protein>
<dbReference type="CDD" id="cd00293">
    <property type="entry name" value="USP-like"/>
    <property type="match status" value="1"/>
</dbReference>
<dbReference type="EMBL" id="BEXA01000001">
    <property type="protein sequence ID" value="GAY72307.1"/>
    <property type="molecule type" value="Genomic_DNA"/>
</dbReference>
<feature type="domain" description="UspA" evidence="2">
    <location>
        <begin position="27"/>
        <end position="165"/>
    </location>
</feature>
<gene>
    <name evidence="3" type="ORF">NBRC111893_453</name>
</gene>
<keyword evidence="4" id="KW-1185">Reference proteome</keyword>
<evidence type="ECO:0000313" key="4">
    <source>
        <dbReference type="Proteomes" id="UP000286974"/>
    </source>
</evidence>
<dbReference type="Gene3D" id="3.40.50.620">
    <property type="entry name" value="HUPs"/>
    <property type="match status" value="1"/>
</dbReference>
<reference evidence="3 4" key="1">
    <citation type="submission" date="2017-11" db="EMBL/GenBank/DDBJ databases">
        <title>Draft Genome Sequence of Lactobacillus curieae NBRC 111893 isolated from Koso, a Japanese sugar-Vegetable Fermented Beverage.</title>
        <authorList>
            <person name="Chiou T.Y."/>
            <person name="Oshima K."/>
            <person name="Suda W."/>
            <person name="Hattori M."/>
            <person name="Takahashi T."/>
        </authorList>
    </citation>
    <scope>NUCLEOTIDE SEQUENCE [LARGE SCALE GENOMIC DNA]</scope>
    <source>
        <strain evidence="3 4">NBRC111893</strain>
    </source>
</reference>
<dbReference type="InterPro" id="IPR014729">
    <property type="entry name" value="Rossmann-like_a/b/a_fold"/>
</dbReference>
<dbReference type="PRINTS" id="PR01438">
    <property type="entry name" value="UNVRSLSTRESS"/>
</dbReference>
<evidence type="ECO:0000313" key="3">
    <source>
        <dbReference type="EMBL" id="GAY72307.1"/>
    </source>
</evidence>
<dbReference type="Proteomes" id="UP000286974">
    <property type="component" value="Unassembled WGS sequence"/>
</dbReference>
<dbReference type="SUPFAM" id="SSF52402">
    <property type="entry name" value="Adenine nucleotide alpha hydrolases-like"/>
    <property type="match status" value="1"/>
</dbReference>
<dbReference type="InterPro" id="IPR006016">
    <property type="entry name" value="UspA"/>
</dbReference>